<accession>A0ABP4G4L9</accession>
<dbReference type="Proteomes" id="UP001500467">
    <property type="component" value="Unassembled WGS sequence"/>
</dbReference>
<proteinExistence type="predicted"/>
<name>A0ABP4G4L9_9PSEU</name>
<keyword evidence="3" id="KW-1185">Reference proteome</keyword>
<gene>
    <name evidence="2" type="ORF">GCM10009675_39180</name>
</gene>
<dbReference type="InterPro" id="IPR036689">
    <property type="entry name" value="ESAT-6-like_sf"/>
</dbReference>
<comment type="caution">
    <text evidence="2">The sequence shown here is derived from an EMBL/GenBank/DDBJ whole genome shotgun (WGS) entry which is preliminary data.</text>
</comment>
<evidence type="ECO:0000313" key="3">
    <source>
        <dbReference type="Proteomes" id="UP001500467"/>
    </source>
</evidence>
<feature type="compositionally biased region" description="Low complexity" evidence="1">
    <location>
        <begin position="1"/>
        <end position="13"/>
    </location>
</feature>
<evidence type="ECO:0000256" key="1">
    <source>
        <dbReference type="SAM" id="MobiDB-lite"/>
    </source>
</evidence>
<dbReference type="EMBL" id="BAAALM010000015">
    <property type="protein sequence ID" value="GAA1213568.1"/>
    <property type="molecule type" value="Genomic_DNA"/>
</dbReference>
<evidence type="ECO:0000313" key="2">
    <source>
        <dbReference type="EMBL" id="GAA1213568.1"/>
    </source>
</evidence>
<reference evidence="3" key="1">
    <citation type="journal article" date="2019" name="Int. J. Syst. Evol. Microbiol.">
        <title>The Global Catalogue of Microorganisms (GCM) 10K type strain sequencing project: providing services to taxonomists for standard genome sequencing and annotation.</title>
        <authorList>
            <consortium name="The Broad Institute Genomics Platform"/>
            <consortium name="The Broad Institute Genome Sequencing Center for Infectious Disease"/>
            <person name="Wu L."/>
            <person name="Ma J."/>
        </authorList>
    </citation>
    <scope>NUCLEOTIDE SEQUENCE [LARGE SCALE GENOMIC DNA]</scope>
    <source>
        <strain evidence="3">JCM 13022</strain>
    </source>
</reference>
<dbReference type="SUPFAM" id="SSF140453">
    <property type="entry name" value="EsxAB dimer-like"/>
    <property type="match status" value="1"/>
</dbReference>
<protein>
    <submittedName>
        <fullName evidence="2">Uncharacterized protein</fullName>
    </submittedName>
</protein>
<dbReference type="RefSeq" id="WP_253857800.1">
    <property type="nucleotide sequence ID" value="NZ_BAAALM010000015.1"/>
</dbReference>
<feature type="region of interest" description="Disordered" evidence="1">
    <location>
        <begin position="1"/>
        <end position="20"/>
    </location>
</feature>
<sequence length="302" mass="31292">MSSSIISDDPSSDNPLVDDATDSRQQYDMLQSTEGAVAGFAVLAGGLNPATIAIGAANGQFDNMDSAYNLTQGTSLSTVVDAATQMKEGDWASAAASLGMVGADVLGAVTDPIAAVAGQLIGWMLEHVEPLRMVLHQLTGNPDMVAGYANTWSNVGSHVAEQGVQVVEDFKNGTTDWQGEAKGACAERMVACVQQMAAATQAADAISKAAMKLKDVVNSVRAYVRDILADLAGGLVSAAIQAATVVLAPGAVKTILMKISKAGIDIAEGVAELTVVITRFNNVVVDLMQSLDEVERAYEKTS</sequence>
<organism evidence="2 3">
    <name type="scientific">Prauserella alba</name>
    <dbReference type="NCBI Taxonomy" id="176898"/>
    <lineage>
        <taxon>Bacteria</taxon>
        <taxon>Bacillati</taxon>
        <taxon>Actinomycetota</taxon>
        <taxon>Actinomycetes</taxon>
        <taxon>Pseudonocardiales</taxon>
        <taxon>Pseudonocardiaceae</taxon>
        <taxon>Prauserella</taxon>
    </lineage>
</organism>